<organism evidence="1 2">
    <name type="scientific">Colletotrichum trifolii</name>
    <dbReference type="NCBI Taxonomy" id="5466"/>
    <lineage>
        <taxon>Eukaryota</taxon>
        <taxon>Fungi</taxon>
        <taxon>Dikarya</taxon>
        <taxon>Ascomycota</taxon>
        <taxon>Pezizomycotina</taxon>
        <taxon>Sordariomycetes</taxon>
        <taxon>Hypocreomycetidae</taxon>
        <taxon>Glomerellales</taxon>
        <taxon>Glomerellaceae</taxon>
        <taxon>Colletotrichum</taxon>
        <taxon>Colletotrichum orbiculare species complex</taxon>
    </lineage>
</organism>
<reference evidence="1 2" key="1">
    <citation type="submission" date="2018-12" db="EMBL/GenBank/DDBJ databases">
        <title>Genome sequence and assembly of Colletotrichum trifolii.</title>
        <authorList>
            <person name="Gan P."/>
            <person name="Shirasu K."/>
        </authorList>
    </citation>
    <scope>NUCLEOTIDE SEQUENCE [LARGE SCALE GENOMIC DNA]</scope>
    <source>
        <strain evidence="1 2">543-2</strain>
    </source>
</reference>
<comment type="caution">
    <text evidence="1">The sequence shown here is derived from an EMBL/GenBank/DDBJ whole genome shotgun (WGS) entry which is preliminary data.</text>
</comment>
<sequence length="94" mass="10276">MPKWLAVLDRPRMANEPWLPSLRTLSNAFLAQVGSSVKITTAQHPNTFGLPLVRTATLFAAPTALIWYLKLTQHPLGNAATSIKLSSVMTLTGY</sequence>
<protein>
    <submittedName>
        <fullName evidence="1">Uncharacterized protein</fullName>
    </submittedName>
</protein>
<accession>A0A4R8RCL6</accession>
<dbReference type="EMBL" id="RYZW01000075">
    <property type="protein sequence ID" value="TDZ53010.1"/>
    <property type="molecule type" value="Genomic_DNA"/>
</dbReference>
<keyword evidence="2" id="KW-1185">Reference proteome</keyword>
<gene>
    <name evidence="1" type="ORF">CTRI78_v007280</name>
</gene>
<name>A0A4R8RCL6_COLTR</name>
<proteinExistence type="predicted"/>
<dbReference type="AlphaFoldDB" id="A0A4R8RCL6"/>
<dbReference type="Proteomes" id="UP000295703">
    <property type="component" value="Unassembled WGS sequence"/>
</dbReference>
<evidence type="ECO:0000313" key="2">
    <source>
        <dbReference type="Proteomes" id="UP000295703"/>
    </source>
</evidence>
<evidence type="ECO:0000313" key="1">
    <source>
        <dbReference type="EMBL" id="TDZ53010.1"/>
    </source>
</evidence>